<keyword evidence="6" id="KW-1185">Reference proteome</keyword>
<reference evidence="5 6" key="1">
    <citation type="submission" date="2019-01" db="EMBL/GenBank/DDBJ databases">
        <authorList>
            <person name="Chen W.-M."/>
        </authorList>
    </citation>
    <scope>NUCLEOTIDE SEQUENCE [LARGE SCALE GENOMIC DNA]</scope>
    <source>
        <strain evidence="5 6">FSY-9</strain>
    </source>
</reference>
<protein>
    <recommendedName>
        <fullName evidence="4">phosphoglycolate phosphatase</fullName>
        <ecNumber evidence="4">3.1.3.18</ecNumber>
    </recommendedName>
</protein>
<evidence type="ECO:0000256" key="4">
    <source>
        <dbReference type="ARBA" id="ARBA00013078"/>
    </source>
</evidence>
<dbReference type="RefSeq" id="WP_127707353.1">
    <property type="nucleotide sequence ID" value="NZ_SACO01000003.1"/>
</dbReference>
<dbReference type="GO" id="GO:0005829">
    <property type="term" value="C:cytosol"/>
    <property type="evidence" value="ECO:0007669"/>
    <property type="project" value="TreeGrafter"/>
</dbReference>
<dbReference type="SFLD" id="SFLDS00003">
    <property type="entry name" value="Haloacid_Dehalogenase"/>
    <property type="match status" value="1"/>
</dbReference>
<dbReference type="PANTHER" id="PTHR43434">
    <property type="entry name" value="PHOSPHOGLYCOLATE PHOSPHATASE"/>
    <property type="match status" value="1"/>
</dbReference>
<dbReference type="InterPro" id="IPR023214">
    <property type="entry name" value="HAD_sf"/>
</dbReference>
<dbReference type="PANTHER" id="PTHR43434:SF1">
    <property type="entry name" value="PHOSPHOGLYCOLATE PHOSPHATASE"/>
    <property type="match status" value="1"/>
</dbReference>
<dbReference type="SFLD" id="SFLDG01135">
    <property type="entry name" value="C1.5.6:_HAD__Beta-PGM__Phospha"/>
    <property type="match status" value="1"/>
</dbReference>
<evidence type="ECO:0000313" key="6">
    <source>
        <dbReference type="Proteomes" id="UP000282837"/>
    </source>
</evidence>
<dbReference type="NCBIfam" id="TIGR01549">
    <property type="entry name" value="HAD-SF-IA-v1"/>
    <property type="match status" value="1"/>
</dbReference>
<comment type="similarity">
    <text evidence="3">Belongs to the HAD-like hydrolase superfamily. CbbY/CbbZ/Gph/YieH family.</text>
</comment>
<dbReference type="GO" id="GO:0006281">
    <property type="term" value="P:DNA repair"/>
    <property type="evidence" value="ECO:0007669"/>
    <property type="project" value="TreeGrafter"/>
</dbReference>
<accession>A0A437N937</accession>
<dbReference type="InterPro" id="IPR036412">
    <property type="entry name" value="HAD-like_sf"/>
</dbReference>
<evidence type="ECO:0000256" key="1">
    <source>
        <dbReference type="ARBA" id="ARBA00000830"/>
    </source>
</evidence>
<dbReference type="Proteomes" id="UP000282837">
    <property type="component" value="Unassembled WGS sequence"/>
</dbReference>
<organism evidence="5 6">
    <name type="scientific">Novosphingobium umbonatum</name>
    <dbReference type="NCBI Taxonomy" id="1908524"/>
    <lineage>
        <taxon>Bacteria</taxon>
        <taxon>Pseudomonadati</taxon>
        <taxon>Pseudomonadota</taxon>
        <taxon>Alphaproteobacteria</taxon>
        <taxon>Sphingomonadales</taxon>
        <taxon>Sphingomonadaceae</taxon>
        <taxon>Novosphingobium</taxon>
    </lineage>
</organism>
<dbReference type="Gene3D" id="3.40.50.1000">
    <property type="entry name" value="HAD superfamily/HAD-like"/>
    <property type="match status" value="1"/>
</dbReference>
<sequence>MHNFPFDLVGFDLDGTLLDTSGDLGEALNHALSLAGRPPVARQEVYALVGGGTKLMLQRALERSGGPLPEEETAALTAQLVAYYEAHIAQHTQPYAGALAMMDALAAQGVTLALVTNKLEHLARKLLDELGLSSRFATIIGGDTLGAGRAKPKPDLLQLMVERTGARRPAYVGDTSFDTGAARAAGIPCVVVSFGFCDAPPHELGGNVVIDHFDELIPTLTKLATQTA</sequence>
<dbReference type="Gene3D" id="1.10.150.240">
    <property type="entry name" value="Putative phosphatase, domain 2"/>
    <property type="match status" value="1"/>
</dbReference>
<dbReference type="EC" id="3.1.3.18" evidence="4"/>
<gene>
    <name evidence="5" type="ORF">EOE18_06430</name>
</gene>
<dbReference type="EMBL" id="SACO01000003">
    <property type="protein sequence ID" value="RVU06446.1"/>
    <property type="molecule type" value="Genomic_DNA"/>
</dbReference>
<dbReference type="Pfam" id="PF13419">
    <property type="entry name" value="HAD_2"/>
    <property type="match status" value="1"/>
</dbReference>
<dbReference type="InterPro" id="IPR023198">
    <property type="entry name" value="PGP-like_dom2"/>
</dbReference>
<dbReference type="InterPro" id="IPR041492">
    <property type="entry name" value="HAD_2"/>
</dbReference>
<dbReference type="OrthoDB" id="9793014at2"/>
<evidence type="ECO:0000313" key="5">
    <source>
        <dbReference type="EMBL" id="RVU06446.1"/>
    </source>
</evidence>
<dbReference type="SUPFAM" id="SSF56784">
    <property type="entry name" value="HAD-like"/>
    <property type="match status" value="1"/>
</dbReference>
<comment type="pathway">
    <text evidence="2">Organic acid metabolism; glycolate biosynthesis; glycolate from 2-phosphoglycolate: step 1/1.</text>
</comment>
<dbReference type="InterPro" id="IPR006439">
    <property type="entry name" value="HAD-SF_hydro_IA"/>
</dbReference>
<dbReference type="SFLD" id="SFLDG01129">
    <property type="entry name" value="C1.5:_HAD__Beta-PGM__Phosphata"/>
    <property type="match status" value="1"/>
</dbReference>
<dbReference type="GO" id="GO:0008967">
    <property type="term" value="F:phosphoglycolate phosphatase activity"/>
    <property type="evidence" value="ECO:0007669"/>
    <property type="project" value="UniProtKB-EC"/>
</dbReference>
<dbReference type="AlphaFoldDB" id="A0A437N937"/>
<proteinExistence type="inferred from homology"/>
<name>A0A437N937_9SPHN</name>
<evidence type="ECO:0000256" key="3">
    <source>
        <dbReference type="ARBA" id="ARBA00006171"/>
    </source>
</evidence>
<comment type="caution">
    <text evidence="5">The sequence shown here is derived from an EMBL/GenBank/DDBJ whole genome shotgun (WGS) entry which is preliminary data.</text>
</comment>
<dbReference type="InterPro" id="IPR050155">
    <property type="entry name" value="HAD-like_hydrolase_sf"/>
</dbReference>
<comment type="catalytic activity">
    <reaction evidence="1">
        <text>2-phosphoglycolate + H2O = glycolate + phosphate</text>
        <dbReference type="Rhea" id="RHEA:14369"/>
        <dbReference type="ChEBI" id="CHEBI:15377"/>
        <dbReference type="ChEBI" id="CHEBI:29805"/>
        <dbReference type="ChEBI" id="CHEBI:43474"/>
        <dbReference type="ChEBI" id="CHEBI:58033"/>
        <dbReference type="EC" id="3.1.3.18"/>
    </reaction>
</comment>
<evidence type="ECO:0000256" key="2">
    <source>
        <dbReference type="ARBA" id="ARBA00004818"/>
    </source>
</evidence>
<keyword evidence="5" id="KW-0378">Hydrolase</keyword>